<evidence type="ECO:0000256" key="3">
    <source>
        <dbReference type="ARBA" id="ARBA00022737"/>
    </source>
</evidence>
<dbReference type="Gene3D" id="1.25.40.20">
    <property type="entry name" value="Ankyrin repeat-containing domain"/>
    <property type="match status" value="4"/>
</dbReference>
<accession>A0AAP0QH43</accession>
<keyword evidence="3" id="KW-0677">Repeat</keyword>
<feature type="domain" description="PGG" evidence="9">
    <location>
        <begin position="570"/>
        <end position="681"/>
    </location>
</feature>
<dbReference type="GO" id="GO:0005886">
    <property type="term" value="C:plasma membrane"/>
    <property type="evidence" value="ECO:0007669"/>
    <property type="project" value="TreeGrafter"/>
</dbReference>
<evidence type="ECO:0000313" key="11">
    <source>
        <dbReference type="Proteomes" id="UP001428341"/>
    </source>
</evidence>
<keyword evidence="4 8" id="KW-1133">Transmembrane helix</keyword>
<dbReference type="AlphaFoldDB" id="A0AAP0QH43"/>
<evidence type="ECO:0000313" key="10">
    <source>
        <dbReference type="EMBL" id="KAK9182737.1"/>
    </source>
</evidence>
<feature type="transmembrane region" description="Helical" evidence="8">
    <location>
        <begin position="658"/>
        <end position="682"/>
    </location>
</feature>
<dbReference type="SUPFAM" id="SSF48403">
    <property type="entry name" value="Ankyrin repeat"/>
    <property type="match status" value="2"/>
</dbReference>
<feature type="repeat" description="ANK" evidence="7">
    <location>
        <begin position="343"/>
        <end position="375"/>
    </location>
</feature>
<evidence type="ECO:0000256" key="8">
    <source>
        <dbReference type="SAM" id="Phobius"/>
    </source>
</evidence>
<dbReference type="Pfam" id="PF13962">
    <property type="entry name" value="PGG"/>
    <property type="match status" value="1"/>
</dbReference>
<keyword evidence="11" id="KW-1185">Reference proteome</keyword>
<dbReference type="PANTHER" id="PTHR24186">
    <property type="entry name" value="PROTEIN PHOSPHATASE 1 REGULATORY SUBUNIT"/>
    <property type="match status" value="1"/>
</dbReference>
<gene>
    <name evidence="10" type="ORF">WN944_025883</name>
</gene>
<feature type="repeat" description="ANK" evidence="7">
    <location>
        <begin position="377"/>
        <end position="409"/>
    </location>
</feature>
<dbReference type="SMART" id="SM00248">
    <property type="entry name" value="ANK"/>
    <property type="match status" value="12"/>
</dbReference>
<proteinExistence type="predicted"/>
<reference evidence="10 11" key="1">
    <citation type="submission" date="2024-05" db="EMBL/GenBank/DDBJ databases">
        <title>Haplotype-resolved chromosome-level genome assembly of Huyou (Citrus changshanensis).</title>
        <authorList>
            <person name="Miao C."/>
            <person name="Chen W."/>
            <person name="Wu Y."/>
            <person name="Wang L."/>
            <person name="Zhao S."/>
            <person name="Grierson D."/>
            <person name="Xu C."/>
            <person name="Chen K."/>
        </authorList>
    </citation>
    <scope>NUCLEOTIDE SEQUENCE [LARGE SCALE GENOMIC DNA]</scope>
    <source>
        <strain evidence="10">01-14</strain>
        <tissue evidence="10">Leaf</tissue>
    </source>
</reference>
<feature type="repeat" description="ANK" evidence="7">
    <location>
        <begin position="203"/>
        <end position="235"/>
    </location>
</feature>
<protein>
    <recommendedName>
        <fullName evidence="9">PGG domain-containing protein</fullName>
    </recommendedName>
</protein>
<organism evidence="10 11">
    <name type="scientific">Citrus x changshan-huyou</name>
    <dbReference type="NCBI Taxonomy" id="2935761"/>
    <lineage>
        <taxon>Eukaryota</taxon>
        <taxon>Viridiplantae</taxon>
        <taxon>Streptophyta</taxon>
        <taxon>Embryophyta</taxon>
        <taxon>Tracheophyta</taxon>
        <taxon>Spermatophyta</taxon>
        <taxon>Magnoliopsida</taxon>
        <taxon>eudicotyledons</taxon>
        <taxon>Gunneridae</taxon>
        <taxon>Pentapetalae</taxon>
        <taxon>rosids</taxon>
        <taxon>malvids</taxon>
        <taxon>Sapindales</taxon>
        <taxon>Rutaceae</taxon>
        <taxon>Aurantioideae</taxon>
        <taxon>Citrus</taxon>
    </lineage>
</organism>
<dbReference type="InterPro" id="IPR036770">
    <property type="entry name" value="Ankyrin_rpt-contain_sf"/>
</dbReference>
<feature type="repeat" description="ANK" evidence="7">
    <location>
        <begin position="276"/>
        <end position="308"/>
    </location>
</feature>
<keyword evidence="5 7" id="KW-0040">ANK repeat</keyword>
<dbReference type="InterPro" id="IPR002110">
    <property type="entry name" value="Ankyrin_rpt"/>
</dbReference>
<feature type="repeat" description="ANK" evidence="7">
    <location>
        <begin position="130"/>
        <end position="162"/>
    </location>
</feature>
<name>A0AAP0QH43_9ROSI</name>
<keyword evidence="6 8" id="KW-0472">Membrane</keyword>
<keyword evidence="2 8" id="KW-0812">Transmembrane</keyword>
<evidence type="ECO:0000256" key="7">
    <source>
        <dbReference type="PROSITE-ProRule" id="PRU00023"/>
    </source>
</evidence>
<sequence>MDRKLYEAAAKGDIEPFREIARDELESIVTDVMKNTVLHVNIMRSHLTLQTEEGEISSESTEFVEQILDLCPSLLFQANAKGDSPLHLAAKKGHTAIVEFLIVFANRQPIDLERGVESAARQILKMTNEEQNTPLHEAVRLRRVDVVKILIKADPHVSYSANRNSETLLYMAVANGSAEIVAEILQNCPQSAARQMLEKTNEEQNTPLHEAVRLRRVDVVKILIKANPHVPYSANCNSETPLYMAVANGSAEIVAEILQNCPQSAARQMLEKTNEEQNTPLHEAVRLRSVDVAKILIEADPHVPYSANRNSETPLYMAAANGSVKIVAKILQKCPSPAHEGPDGKTALHAAVYAYPTEVIKQLLEKKRSLTAVRDKYGWTPLHHAAYSGRELTSKLLLERDKSAAFIGDKDRNMTALHLAAARGHIMVVDRILSSCEDCCAKVDERGWNFLHFAMVSLDLLQSSGLVIKHPIVRNSRLLIAEDVNGNTPLHVVAAVCRLSHRVAGLPVFLKVIGGNNAVNNDGISVQDVIRRGFPELEQEIQELSKNVGRGQYPNGILRVQKEKDSVDEEALKEMQSLHTVVATLIATVTFAAGFTLPGGYWGKEGPIPGTPILIKNAGFQAFVVSDVIAMVLSVSAIFIYFLTPIKTLRQTPFLSEVPHYLILVSLLAMVVAFTTGTYAVLAPSVGLSVATCVLGSSFSLFAFVTMFMLVHGHYQRIMGHN</sequence>
<dbReference type="PANTHER" id="PTHR24186:SF53">
    <property type="entry name" value="PGG DOMAIN-CONTAINING PROTEIN"/>
    <property type="match status" value="1"/>
</dbReference>
<comment type="subcellular location">
    <subcellularLocation>
        <location evidence="1">Membrane</location>
        <topology evidence="1">Multi-pass membrane protein</topology>
    </subcellularLocation>
</comment>
<dbReference type="EMBL" id="JBCGBO010000024">
    <property type="protein sequence ID" value="KAK9182737.1"/>
    <property type="molecule type" value="Genomic_DNA"/>
</dbReference>
<dbReference type="Proteomes" id="UP001428341">
    <property type="component" value="Unassembled WGS sequence"/>
</dbReference>
<feature type="transmembrane region" description="Helical" evidence="8">
    <location>
        <begin position="622"/>
        <end position="646"/>
    </location>
</feature>
<dbReference type="Pfam" id="PF12796">
    <property type="entry name" value="Ank_2"/>
    <property type="match status" value="4"/>
</dbReference>
<evidence type="ECO:0000256" key="2">
    <source>
        <dbReference type="ARBA" id="ARBA00022692"/>
    </source>
</evidence>
<evidence type="ECO:0000256" key="4">
    <source>
        <dbReference type="ARBA" id="ARBA00022989"/>
    </source>
</evidence>
<feature type="transmembrane region" description="Helical" evidence="8">
    <location>
        <begin position="581"/>
        <end position="602"/>
    </location>
</feature>
<evidence type="ECO:0000259" key="9">
    <source>
        <dbReference type="Pfam" id="PF13962"/>
    </source>
</evidence>
<evidence type="ECO:0000256" key="6">
    <source>
        <dbReference type="ARBA" id="ARBA00023136"/>
    </source>
</evidence>
<feature type="transmembrane region" description="Helical" evidence="8">
    <location>
        <begin position="688"/>
        <end position="711"/>
    </location>
</feature>
<dbReference type="Pfam" id="PF00023">
    <property type="entry name" value="Ank"/>
    <property type="match status" value="1"/>
</dbReference>
<dbReference type="InterPro" id="IPR026961">
    <property type="entry name" value="PGG_dom"/>
</dbReference>
<dbReference type="PROSITE" id="PS50088">
    <property type="entry name" value="ANK_REPEAT"/>
    <property type="match status" value="6"/>
</dbReference>
<evidence type="ECO:0000256" key="1">
    <source>
        <dbReference type="ARBA" id="ARBA00004141"/>
    </source>
</evidence>
<feature type="repeat" description="ANK" evidence="7">
    <location>
        <begin position="81"/>
        <end position="102"/>
    </location>
</feature>
<comment type="caution">
    <text evidence="10">The sequence shown here is derived from an EMBL/GenBank/DDBJ whole genome shotgun (WGS) entry which is preliminary data.</text>
</comment>
<dbReference type="PROSITE" id="PS50297">
    <property type="entry name" value="ANK_REP_REGION"/>
    <property type="match status" value="3"/>
</dbReference>
<evidence type="ECO:0000256" key="5">
    <source>
        <dbReference type="ARBA" id="ARBA00023043"/>
    </source>
</evidence>